<name>A0A1X7T9Q5_AMPQE</name>
<sequence length="194" mass="20997">MDILTHAVLSLFIALVNLFKFADILIKRGVINAINLDGGGSNTLLEEGTLVNYPGDYWYKHFDIDKKLYLCPRKVSTVLCVHDVANDTDSSSNGGGGGGSTPCVSPWCGEKCELLNCDGTDCNGNGVCTNACPHNRYGPGCEYSCYCNDNGVCHHVTGSCICNTGYTGPHCMERTVCKFITFVTNNIQKCMNLN</sequence>
<dbReference type="PROSITE" id="PS50026">
    <property type="entry name" value="EGF_3"/>
    <property type="match status" value="1"/>
</dbReference>
<dbReference type="Pfam" id="PF23106">
    <property type="entry name" value="EGF_Teneurin"/>
    <property type="match status" value="1"/>
</dbReference>
<dbReference type="PANTHER" id="PTHR40446">
    <property type="entry name" value="N-ACETYLGLUCOSAMINE-1-PHOSPHODIESTER ALPHA-N-ACETYLGLUCOSAMINIDASE"/>
    <property type="match status" value="1"/>
</dbReference>
<dbReference type="OrthoDB" id="192253at2759"/>
<evidence type="ECO:0000259" key="2">
    <source>
        <dbReference type="PROSITE" id="PS50026"/>
    </source>
</evidence>
<dbReference type="InterPro" id="IPR000742">
    <property type="entry name" value="EGF"/>
</dbReference>
<dbReference type="Pfam" id="PF09992">
    <property type="entry name" value="NAGPA"/>
    <property type="match status" value="1"/>
</dbReference>
<accession>A0A1X7T9Q5</accession>
<dbReference type="InParanoid" id="A0A1X7T9Q5"/>
<reference evidence="3" key="1">
    <citation type="submission" date="2017-05" db="UniProtKB">
        <authorList>
            <consortium name="EnsemblMetazoa"/>
        </authorList>
    </citation>
    <scope>IDENTIFICATION</scope>
</reference>
<dbReference type="PROSITE" id="PS01186">
    <property type="entry name" value="EGF_2"/>
    <property type="match status" value="1"/>
</dbReference>
<dbReference type="GO" id="GO:0033299">
    <property type="term" value="P:secretion of lysosomal enzymes"/>
    <property type="evidence" value="ECO:0007669"/>
    <property type="project" value="TreeGrafter"/>
</dbReference>
<proteinExistence type="predicted"/>
<evidence type="ECO:0000256" key="1">
    <source>
        <dbReference type="PROSITE-ProRule" id="PRU00076"/>
    </source>
</evidence>
<dbReference type="Gene3D" id="2.170.300.10">
    <property type="entry name" value="Tie2 ligand-binding domain superfamily"/>
    <property type="match status" value="1"/>
</dbReference>
<protein>
    <recommendedName>
        <fullName evidence="2">EGF-like domain-containing protein</fullName>
    </recommendedName>
</protein>
<feature type="domain" description="EGF-like" evidence="2">
    <location>
        <begin position="137"/>
        <end position="172"/>
    </location>
</feature>
<dbReference type="InterPro" id="IPR018711">
    <property type="entry name" value="NAGPA"/>
</dbReference>
<evidence type="ECO:0000313" key="3">
    <source>
        <dbReference type="EnsemblMetazoa" id="Aqu2.1.11284_001"/>
    </source>
</evidence>
<keyword evidence="1" id="KW-0245">EGF-like domain</keyword>
<organism evidence="3">
    <name type="scientific">Amphimedon queenslandica</name>
    <name type="common">Sponge</name>
    <dbReference type="NCBI Taxonomy" id="400682"/>
    <lineage>
        <taxon>Eukaryota</taxon>
        <taxon>Metazoa</taxon>
        <taxon>Porifera</taxon>
        <taxon>Demospongiae</taxon>
        <taxon>Heteroscleromorpha</taxon>
        <taxon>Haplosclerida</taxon>
        <taxon>Niphatidae</taxon>
        <taxon>Amphimedon</taxon>
    </lineage>
</organism>
<feature type="disulfide bond" evidence="1">
    <location>
        <begin position="162"/>
        <end position="171"/>
    </location>
</feature>
<comment type="caution">
    <text evidence="1">Lacks conserved residue(s) required for the propagation of feature annotation.</text>
</comment>
<dbReference type="PROSITE" id="PS00022">
    <property type="entry name" value="EGF_1"/>
    <property type="match status" value="1"/>
</dbReference>
<dbReference type="EnsemblMetazoa" id="Aqu2.1.11284_001">
    <property type="protein sequence ID" value="Aqu2.1.11284_001"/>
    <property type="gene ID" value="Aqu2.1.11284"/>
</dbReference>
<dbReference type="PANTHER" id="PTHR40446:SF2">
    <property type="entry name" value="N-ACETYLGLUCOSAMINE-1-PHOSPHODIESTER ALPHA-N-ACETYLGLUCOSAMINIDASE"/>
    <property type="match status" value="1"/>
</dbReference>
<dbReference type="AlphaFoldDB" id="A0A1X7T9Q5"/>
<keyword evidence="1" id="KW-1015">Disulfide bond</keyword>